<feature type="compositionally biased region" description="Low complexity" evidence="6">
    <location>
        <begin position="734"/>
        <end position="746"/>
    </location>
</feature>
<protein>
    <submittedName>
        <fullName evidence="10">Mediator of RNA polymerase II transcription subunit 20</fullName>
    </submittedName>
</protein>
<feature type="domain" description="Dynamin-type G" evidence="8">
    <location>
        <begin position="1"/>
        <end position="250"/>
    </location>
</feature>
<dbReference type="PROSITE" id="PS51718">
    <property type="entry name" value="G_DYNAMIN_2"/>
    <property type="match status" value="1"/>
</dbReference>
<keyword evidence="9" id="KW-1185">Reference proteome</keyword>
<dbReference type="GO" id="GO:0008017">
    <property type="term" value="F:microtubule binding"/>
    <property type="evidence" value="ECO:0007669"/>
    <property type="project" value="TreeGrafter"/>
</dbReference>
<keyword evidence="5" id="KW-0539">Nucleus</keyword>
<dbReference type="Gene3D" id="3.40.50.300">
    <property type="entry name" value="P-loop containing nucleotide triphosphate hydrolases"/>
    <property type="match status" value="2"/>
</dbReference>
<evidence type="ECO:0000313" key="9">
    <source>
        <dbReference type="Proteomes" id="UP000887561"/>
    </source>
</evidence>
<sequence length="867" mass="96633">MESLIPVISKLQDVFATIGCRGADVELPQIVVIGSQSSGKSSALEGIVGRDFLPRGEVREEIERETDRLTGSNKGISPVAITLTIYSQNVVNLSLVDLPGITKVPVGDQPPDIEVQIRKMLFSFISNPNSIILAVMPANQDFATSESLKMAREVDKEGNRTLVLLTKLDLMDQGTDAMDVLTGRLVPVKLGIIGIVNRSQADIIANKSIKDCLKDESKFLQTKYPTLASMNGVPYLTKQLNRLLMINTLIVHCQTILRSFGEAVVDKNRTLLNIITHFSTAYNSTIDGTARNIETTELCGGARICYIFHETFTRALEDFDPLANLNKLDVLTAIRNATGLRPSLFIPEVSFELLVKKQIERLEEPAITCVDLVYEEMLRIVQHCGIEVQQEMQRFPFLYERIHEVINHVLSDRLPPTKEFVSNLVSIQLAYINTKHPEFASDASLINSLQGASSDESVAIITEKVPASEADGKTASASLPNLENGTNGPSSVFGESAFYTDIHNKVNLKKLHPNYWFNRNSKQIDEDTDLVDNGTADGVLTRTDKTVRRPLSVRERRDIAVIERLIKGYFIIVRKSIQDLVPKAIMNFLVNNVKENLQSELVRRLYNADDLNTLLSESDAIAQKRAESAEMLKALNKANMVISEIRETHIWVFETNQGERAIELIFEQAGSVVPPSTCKHFRVNCIWYRPQQHIAALISGFYVIHHSNFPDSAFIINANKPDSRPSSETGSAERPTTTRSPAAPRATADKGFELQLDKFQSAGLTVEPAKFEVVGNEYHLKDFRLRVGTVTLGSSVKGTIVEIEYAASNIVMQCQSLLQEIIDLFFPDLGLKTPEVFQKQCSQPDNYTAIDTAQQYLDIFSVMRKRS</sequence>
<dbReference type="GO" id="GO:0005525">
    <property type="term" value="F:GTP binding"/>
    <property type="evidence" value="ECO:0007669"/>
    <property type="project" value="InterPro"/>
</dbReference>
<keyword evidence="3" id="KW-0547">Nucleotide-binding</keyword>
<dbReference type="InterPro" id="IPR020850">
    <property type="entry name" value="GED_dom"/>
</dbReference>
<evidence type="ECO:0000259" key="7">
    <source>
        <dbReference type="PROSITE" id="PS51388"/>
    </source>
</evidence>
<dbReference type="InterPro" id="IPR003130">
    <property type="entry name" value="GED"/>
</dbReference>
<evidence type="ECO:0000256" key="1">
    <source>
        <dbReference type="ARBA" id="ARBA00004123"/>
    </source>
</evidence>
<dbReference type="GO" id="GO:0005737">
    <property type="term" value="C:cytoplasm"/>
    <property type="evidence" value="ECO:0007669"/>
    <property type="project" value="TreeGrafter"/>
</dbReference>
<dbReference type="GO" id="GO:0003924">
    <property type="term" value="F:GTPase activity"/>
    <property type="evidence" value="ECO:0007669"/>
    <property type="project" value="InterPro"/>
</dbReference>
<dbReference type="PROSITE" id="PS51388">
    <property type="entry name" value="GED"/>
    <property type="match status" value="1"/>
</dbReference>
<dbReference type="GO" id="GO:0016592">
    <property type="term" value="C:mediator complex"/>
    <property type="evidence" value="ECO:0007669"/>
    <property type="project" value="InterPro"/>
</dbReference>
<dbReference type="Pfam" id="PF08612">
    <property type="entry name" value="Med20"/>
    <property type="match status" value="1"/>
</dbReference>
<dbReference type="PANTHER" id="PTHR11566">
    <property type="entry name" value="DYNAMIN"/>
    <property type="match status" value="1"/>
</dbReference>
<dbReference type="Pfam" id="PF01031">
    <property type="entry name" value="Dynamin_M"/>
    <property type="match status" value="1"/>
</dbReference>
<dbReference type="InterPro" id="IPR045063">
    <property type="entry name" value="Dynamin_N"/>
</dbReference>
<dbReference type="InterPro" id="IPR027417">
    <property type="entry name" value="P-loop_NTPase"/>
</dbReference>
<accession>A0A915MUA7</accession>
<evidence type="ECO:0000256" key="3">
    <source>
        <dbReference type="ARBA" id="ARBA00022741"/>
    </source>
</evidence>
<evidence type="ECO:0000256" key="2">
    <source>
        <dbReference type="ARBA" id="ARBA00010743"/>
    </source>
</evidence>
<evidence type="ECO:0000313" key="10">
    <source>
        <dbReference type="WBParaSite" id="scaffold5383_cov228.g9491"/>
    </source>
</evidence>
<dbReference type="PANTHER" id="PTHR11566:SF21">
    <property type="entry name" value="DYNAMIN RELATED PROTEIN 1, ISOFORM A"/>
    <property type="match status" value="1"/>
</dbReference>
<dbReference type="SMART" id="SM00053">
    <property type="entry name" value="DYNc"/>
    <property type="match status" value="1"/>
</dbReference>
<dbReference type="Pfam" id="PF00350">
    <property type="entry name" value="Dynamin_N"/>
    <property type="match status" value="1"/>
</dbReference>
<dbReference type="GO" id="GO:0003712">
    <property type="term" value="F:transcription coregulator activity"/>
    <property type="evidence" value="ECO:0007669"/>
    <property type="project" value="InterPro"/>
</dbReference>
<dbReference type="SUPFAM" id="SSF52540">
    <property type="entry name" value="P-loop containing nucleoside triphosphate hydrolases"/>
    <property type="match status" value="1"/>
</dbReference>
<dbReference type="Pfam" id="PF02212">
    <property type="entry name" value="GED"/>
    <property type="match status" value="1"/>
</dbReference>
<dbReference type="Gene3D" id="1.20.120.1240">
    <property type="entry name" value="Dynamin, middle domain"/>
    <property type="match status" value="1"/>
</dbReference>
<dbReference type="InterPro" id="IPR013921">
    <property type="entry name" value="Mediator_Med20"/>
</dbReference>
<evidence type="ECO:0000256" key="5">
    <source>
        <dbReference type="ARBA" id="ARBA00023242"/>
    </source>
</evidence>
<evidence type="ECO:0000256" key="6">
    <source>
        <dbReference type="SAM" id="MobiDB-lite"/>
    </source>
</evidence>
<evidence type="ECO:0000259" key="8">
    <source>
        <dbReference type="PROSITE" id="PS51718"/>
    </source>
</evidence>
<dbReference type="GO" id="GO:0016020">
    <property type="term" value="C:membrane"/>
    <property type="evidence" value="ECO:0007669"/>
    <property type="project" value="TreeGrafter"/>
</dbReference>
<proteinExistence type="inferred from homology"/>
<organism evidence="9 10">
    <name type="scientific">Meloidogyne javanica</name>
    <name type="common">Root-knot nematode worm</name>
    <dbReference type="NCBI Taxonomy" id="6303"/>
    <lineage>
        <taxon>Eukaryota</taxon>
        <taxon>Metazoa</taxon>
        <taxon>Ecdysozoa</taxon>
        <taxon>Nematoda</taxon>
        <taxon>Chromadorea</taxon>
        <taxon>Rhabditida</taxon>
        <taxon>Tylenchina</taxon>
        <taxon>Tylenchomorpha</taxon>
        <taxon>Tylenchoidea</taxon>
        <taxon>Meloidogynidae</taxon>
        <taxon>Meloidogyninae</taxon>
        <taxon>Meloidogyne</taxon>
        <taxon>Meloidogyne incognita group</taxon>
    </lineage>
</organism>
<name>A0A915MUA7_MELJA</name>
<dbReference type="CDD" id="cd08771">
    <property type="entry name" value="DLP_1"/>
    <property type="match status" value="1"/>
</dbReference>
<reference evidence="10" key="1">
    <citation type="submission" date="2022-11" db="UniProtKB">
        <authorList>
            <consortium name="WormBaseParasite"/>
        </authorList>
    </citation>
    <scope>IDENTIFICATION</scope>
</reference>
<dbReference type="InterPro" id="IPR030381">
    <property type="entry name" value="G_DYNAMIN_dom"/>
</dbReference>
<keyword evidence="4" id="KW-0342">GTP-binding</keyword>
<evidence type="ECO:0000256" key="4">
    <source>
        <dbReference type="ARBA" id="ARBA00023134"/>
    </source>
</evidence>
<dbReference type="WBParaSite" id="scaffold5383_cov228.g9491">
    <property type="protein sequence ID" value="scaffold5383_cov228.g9491"/>
    <property type="gene ID" value="scaffold5383_cov228.g9491"/>
</dbReference>
<dbReference type="GO" id="GO:0006357">
    <property type="term" value="P:regulation of transcription by RNA polymerase II"/>
    <property type="evidence" value="ECO:0007669"/>
    <property type="project" value="InterPro"/>
</dbReference>
<feature type="region of interest" description="Disordered" evidence="6">
    <location>
        <begin position="719"/>
        <end position="747"/>
    </location>
</feature>
<dbReference type="InterPro" id="IPR000375">
    <property type="entry name" value="Dynamin_stalk"/>
</dbReference>
<dbReference type="SMART" id="SM00302">
    <property type="entry name" value="GED"/>
    <property type="match status" value="1"/>
</dbReference>
<dbReference type="AlphaFoldDB" id="A0A915MUA7"/>
<dbReference type="InterPro" id="IPR022812">
    <property type="entry name" value="Dynamin"/>
</dbReference>
<dbReference type="InterPro" id="IPR001401">
    <property type="entry name" value="Dynamin_GTPase"/>
</dbReference>
<comment type="subcellular location">
    <subcellularLocation>
        <location evidence="1">Nucleus</location>
    </subcellularLocation>
</comment>
<feature type="domain" description="GED" evidence="7">
    <location>
        <begin position="559"/>
        <end position="650"/>
    </location>
</feature>
<comment type="similarity">
    <text evidence="2">Belongs to the Mediator complex subunit 20 family.</text>
</comment>
<dbReference type="Proteomes" id="UP000887561">
    <property type="component" value="Unplaced"/>
</dbReference>
<dbReference type="GO" id="GO:0005874">
    <property type="term" value="C:microtubule"/>
    <property type="evidence" value="ECO:0007669"/>
    <property type="project" value="TreeGrafter"/>
</dbReference>